<feature type="compositionally biased region" description="Basic and acidic residues" evidence="1">
    <location>
        <begin position="7"/>
        <end position="33"/>
    </location>
</feature>
<sequence>MDGDTEAMVKTREERGKGGEVNEKIREADEKGGCGKAGKGGGVVGTRGRLLPAPHAADGRLRRPSGAFLIAWCVLPLLSCLVSCAILSAISAQSGSPTRSTAGE</sequence>
<evidence type="ECO:0000256" key="1">
    <source>
        <dbReference type="SAM" id="MobiDB-lite"/>
    </source>
</evidence>
<feature type="region of interest" description="Disordered" evidence="1">
    <location>
        <begin position="1"/>
        <end position="40"/>
    </location>
</feature>
<keyword evidence="4" id="KW-1185">Reference proteome</keyword>
<protein>
    <submittedName>
        <fullName evidence="3">Uncharacterized protein</fullName>
    </submittedName>
</protein>
<dbReference type="Proteomes" id="UP001066276">
    <property type="component" value="Chromosome 4_2"/>
</dbReference>
<organism evidence="3 4">
    <name type="scientific">Pleurodeles waltl</name>
    <name type="common">Iberian ribbed newt</name>
    <dbReference type="NCBI Taxonomy" id="8319"/>
    <lineage>
        <taxon>Eukaryota</taxon>
        <taxon>Metazoa</taxon>
        <taxon>Chordata</taxon>
        <taxon>Craniata</taxon>
        <taxon>Vertebrata</taxon>
        <taxon>Euteleostomi</taxon>
        <taxon>Amphibia</taxon>
        <taxon>Batrachia</taxon>
        <taxon>Caudata</taxon>
        <taxon>Salamandroidea</taxon>
        <taxon>Salamandridae</taxon>
        <taxon>Pleurodelinae</taxon>
        <taxon>Pleurodeles</taxon>
    </lineage>
</organism>
<name>A0AAV7S7R5_PLEWA</name>
<feature type="transmembrane region" description="Helical" evidence="2">
    <location>
        <begin position="69"/>
        <end position="90"/>
    </location>
</feature>
<keyword evidence="2" id="KW-0812">Transmembrane</keyword>
<gene>
    <name evidence="3" type="ORF">NDU88_001324</name>
</gene>
<comment type="caution">
    <text evidence="3">The sequence shown here is derived from an EMBL/GenBank/DDBJ whole genome shotgun (WGS) entry which is preliminary data.</text>
</comment>
<reference evidence="3" key="1">
    <citation type="journal article" date="2022" name="bioRxiv">
        <title>Sequencing and chromosome-scale assembly of the giantPleurodeles waltlgenome.</title>
        <authorList>
            <person name="Brown T."/>
            <person name="Elewa A."/>
            <person name="Iarovenko S."/>
            <person name="Subramanian E."/>
            <person name="Araus A.J."/>
            <person name="Petzold A."/>
            <person name="Susuki M."/>
            <person name="Suzuki K.-i.T."/>
            <person name="Hayashi T."/>
            <person name="Toyoda A."/>
            <person name="Oliveira C."/>
            <person name="Osipova E."/>
            <person name="Leigh N.D."/>
            <person name="Simon A."/>
            <person name="Yun M.H."/>
        </authorList>
    </citation>
    <scope>NUCLEOTIDE SEQUENCE</scope>
    <source>
        <strain evidence="3">20211129_DDA</strain>
        <tissue evidence="3">Liver</tissue>
    </source>
</reference>
<dbReference type="EMBL" id="JANPWB010000008">
    <property type="protein sequence ID" value="KAJ1160831.1"/>
    <property type="molecule type" value="Genomic_DNA"/>
</dbReference>
<proteinExistence type="predicted"/>
<evidence type="ECO:0000313" key="4">
    <source>
        <dbReference type="Proteomes" id="UP001066276"/>
    </source>
</evidence>
<accession>A0AAV7S7R5</accession>
<evidence type="ECO:0000256" key="2">
    <source>
        <dbReference type="SAM" id="Phobius"/>
    </source>
</evidence>
<keyword evidence="2" id="KW-1133">Transmembrane helix</keyword>
<keyword evidence="2" id="KW-0472">Membrane</keyword>
<dbReference type="AlphaFoldDB" id="A0AAV7S7R5"/>
<evidence type="ECO:0000313" key="3">
    <source>
        <dbReference type="EMBL" id="KAJ1160831.1"/>
    </source>
</evidence>